<evidence type="ECO:0000313" key="3">
    <source>
        <dbReference type="EMBL" id="KAL3807475.1"/>
    </source>
</evidence>
<gene>
    <name evidence="3" type="ORF">ACHAXA_007175</name>
</gene>
<feature type="compositionally biased region" description="Basic and acidic residues" evidence="1">
    <location>
        <begin position="7"/>
        <end position="31"/>
    </location>
</feature>
<feature type="region of interest" description="Disordered" evidence="1">
    <location>
        <begin position="1"/>
        <end position="61"/>
    </location>
</feature>
<proteinExistence type="predicted"/>
<organism evidence="3 4">
    <name type="scientific">Cyclostephanos tholiformis</name>
    <dbReference type="NCBI Taxonomy" id="382380"/>
    <lineage>
        <taxon>Eukaryota</taxon>
        <taxon>Sar</taxon>
        <taxon>Stramenopiles</taxon>
        <taxon>Ochrophyta</taxon>
        <taxon>Bacillariophyta</taxon>
        <taxon>Coscinodiscophyceae</taxon>
        <taxon>Thalassiosirophycidae</taxon>
        <taxon>Stephanodiscales</taxon>
        <taxon>Stephanodiscaceae</taxon>
        <taxon>Cyclostephanos</taxon>
    </lineage>
</organism>
<keyword evidence="2" id="KW-0472">Membrane</keyword>
<evidence type="ECO:0000313" key="4">
    <source>
        <dbReference type="Proteomes" id="UP001530377"/>
    </source>
</evidence>
<feature type="transmembrane region" description="Helical" evidence="2">
    <location>
        <begin position="200"/>
        <end position="223"/>
    </location>
</feature>
<accession>A0ABD3R3B6</accession>
<evidence type="ECO:0000256" key="2">
    <source>
        <dbReference type="SAM" id="Phobius"/>
    </source>
</evidence>
<comment type="caution">
    <text evidence="3">The sequence shown here is derived from an EMBL/GenBank/DDBJ whole genome shotgun (WGS) entry which is preliminary data.</text>
</comment>
<dbReference type="AlphaFoldDB" id="A0ABD3R3B6"/>
<dbReference type="EMBL" id="JALLPB020000625">
    <property type="protein sequence ID" value="KAL3807475.1"/>
    <property type="molecule type" value="Genomic_DNA"/>
</dbReference>
<dbReference type="Proteomes" id="UP001530377">
    <property type="component" value="Unassembled WGS sequence"/>
</dbReference>
<keyword evidence="2" id="KW-1133">Transmembrane helix</keyword>
<keyword evidence="4" id="KW-1185">Reference proteome</keyword>
<reference evidence="3 4" key="1">
    <citation type="submission" date="2024-10" db="EMBL/GenBank/DDBJ databases">
        <title>Updated reference genomes for cyclostephanoid diatoms.</title>
        <authorList>
            <person name="Roberts W.R."/>
            <person name="Alverson A.J."/>
        </authorList>
    </citation>
    <scope>NUCLEOTIDE SEQUENCE [LARGE SCALE GENOMIC DNA]</scope>
    <source>
        <strain evidence="3 4">AJA228-03</strain>
    </source>
</reference>
<feature type="compositionally biased region" description="Low complexity" evidence="1">
    <location>
        <begin position="47"/>
        <end position="56"/>
    </location>
</feature>
<evidence type="ECO:0000256" key="1">
    <source>
        <dbReference type="SAM" id="MobiDB-lite"/>
    </source>
</evidence>
<keyword evidence="2" id="KW-0812">Transmembrane</keyword>
<sequence>MVMHPKANNDKDGGNDPGIRHEGGHLRRDSDVGGGISNDRRPTGTPSSSSSSSSLSNGDDDHVRREAWTVRGQLLLNFHHVISRAINSQEMMRKCTLIGEDMMMGGGGTTSTSTSTMSISEQYGAEAAAIVENKSRRDAYVRDRAMAMGLVTLATLRGGRGLASLMRGRGMGAAYRLDSSSPSTTTTTTTPKSPGKIRRYLGIGFDVAASTSIALLSGTFLFMPRPSAYMEDMSKLPLVEGKSVYAEMVCPPLIREYRRVLEKYGGRWPVRGAINTASSDYYYKSAGVNGDVSDGTADALPSQRPLTQEDVSLNVIRKFVENCYRRSQYERALLEDRNAALSLEVNNDEGSTLSRLMRRLSRRRVGDDKSTISERAPKLGTVSIPSPGVPENIPLNLDVEILSMVSDDGQEEGGYGI</sequence>
<protein>
    <submittedName>
        <fullName evidence="3">Uncharacterized protein</fullName>
    </submittedName>
</protein>
<name>A0ABD3R3B6_9STRA</name>